<keyword evidence="3" id="KW-1185">Reference proteome</keyword>
<evidence type="ECO:0000259" key="1">
    <source>
        <dbReference type="Pfam" id="PF09995"/>
    </source>
</evidence>
<feature type="domain" description="ER-bound oxygenase mpaB/mpaB'/Rubber oxygenase catalytic" evidence="1">
    <location>
        <begin position="16"/>
        <end position="234"/>
    </location>
</feature>
<dbReference type="PANTHER" id="PTHR36151:SF3">
    <property type="entry name" value="ER-BOUND OXYGENASE MPAB_MPAB'_RUBBER OXYGENASE CATALYTIC DOMAIN-CONTAINING PROTEIN"/>
    <property type="match status" value="1"/>
</dbReference>
<sequence>MTGPPRAAADLVLGPVVLSATANVVMELSWPGVGHGVAESRVDSGNVMLHPLHRFRTTNAYLAVALLGTDDERRAYRRAVGRSHAHVHATADSSVGYDAFDPELQRWVALCLYRAFEDTWGLLAGDPGMRLPDDVYRACAPLGTTLQMRPEQWPADRDAFDDAWDDGLRHVRIDDTVRAHLHRLLRGDFLPGPVRRATLAERTFWTTGFLHEPFRSLLGLEWTAADQHHFTSRLGRLGAVLHRLPAPLRQAPYRQTLTDLRVRRALGRPLV</sequence>
<dbReference type="RefSeq" id="WP_345415020.1">
    <property type="nucleotide sequence ID" value="NZ_BAABHO010000018.1"/>
</dbReference>
<protein>
    <submittedName>
        <fullName evidence="2">Oxygenase MpaB family protein</fullName>
    </submittedName>
</protein>
<dbReference type="Pfam" id="PF09995">
    <property type="entry name" value="MPAB_Lcp_cat"/>
    <property type="match status" value="1"/>
</dbReference>
<dbReference type="Proteomes" id="UP001500928">
    <property type="component" value="Unassembled WGS sequence"/>
</dbReference>
<dbReference type="PANTHER" id="PTHR36151">
    <property type="entry name" value="BLR2777 PROTEIN"/>
    <property type="match status" value="1"/>
</dbReference>
<proteinExistence type="predicted"/>
<dbReference type="EMBL" id="BAABHO010000018">
    <property type="protein sequence ID" value="GAA4790167.1"/>
    <property type="molecule type" value="Genomic_DNA"/>
</dbReference>
<reference evidence="3" key="1">
    <citation type="journal article" date="2019" name="Int. J. Syst. Evol. Microbiol.">
        <title>The Global Catalogue of Microorganisms (GCM) 10K type strain sequencing project: providing services to taxonomists for standard genome sequencing and annotation.</title>
        <authorList>
            <consortium name="The Broad Institute Genomics Platform"/>
            <consortium name="The Broad Institute Genome Sequencing Center for Infectious Disease"/>
            <person name="Wu L."/>
            <person name="Ma J."/>
        </authorList>
    </citation>
    <scope>NUCLEOTIDE SEQUENCE [LARGE SCALE GENOMIC DNA]</scope>
    <source>
        <strain evidence="3">JCM 17979</strain>
    </source>
</reference>
<evidence type="ECO:0000313" key="2">
    <source>
        <dbReference type="EMBL" id="GAA4790167.1"/>
    </source>
</evidence>
<accession>A0ABP9B772</accession>
<gene>
    <name evidence="2" type="ORF">GCM10023200_26300</name>
</gene>
<comment type="caution">
    <text evidence="2">The sequence shown here is derived from an EMBL/GenBank/DDBJ whole genome shotgun (WGS) entry which is preliminary data.</text>
</comment>
<evidence type="ECO:0000313" key="3">
    <source>
        <dbReference type="Proteomes" id="UP001500928"/>
    </source>
</evidence>
<organism evidence="2 3">
    <name type="scientific">Actinomycetospora chlora</name>
    <dbReference type="NCBI Taxonomy" id="663608"/>
    <lineage>
        <taxon>Bacteria</taxon>
        <taxon>Bacillati</taxon>
        <taxon>Actinomycetota</taxon>
        <taxon>Actinomycetes</taxon>
        <taxon>Pseudonocardiales</taxon>
        <taxon>Pseudonocardiaceae</taxon>
        <taxon>Actinomycetospora</taxon>
    </lineage>
</organism>
<name>A0ABP9B772_9PSEU</name>
<dbReference type="InterPro" id="IPR018713">
    <property type="entry name" value="MPAB/Lcp_cat_dom"/>
</dbReference>